<dbReference type="Gene3D" id="3.30.360.10">
    <property type="entry name" value="Dihydrodipicolinate Reductase, domain 2"/>
    <property type="match status" value="1"/>
</dbReference>
<name>A0A2S5BGQ1_9BASI</name>
<dbReference type="EMBL" id="PJQD01000009">
    <property type="protein sequence ID" value="POY75937.1"/>
    <property type="molecule type" value="Genomic_DNA"/>
</dbReference>
<dbReference type="InterPro" id="IPR036291">
    <property type="entry name" value="NAD(P)-bd_dom_sf"/>
</dbReference>
<dbReference type="InterPro" id="IPR000683">
    <property type="entry name" value="Gfo/Idh/MocA-like_OxRdtase_N"/>
</dbReference>
<feature type="domain" description="Gfo/Idh/MocA-like oxidoreductase N-terminal" evidence="6">
    <location>
        <begin position="9"/>
        <end position="139"/>
    </location>
</feature>
<dbReference type="Proteomes" id="UP000237144">
    <property type="component" value="Unassembled WGS sequence"/>
</dbReference>
<sequence length="386" mass="42745">MSAPATCRWGILSTGWIAGMFVKDLLVDPETRGVRDIKHEVVAIGSRSVESAQQFVNQWWPDVDSNAHKRIKRHGSYAELFRDQAVDCIYIGTPHSHHFDTAYAALQAGKNVLVEKPMTVNAKQAETLVRLAREKGVFLASALWTRCLPSTLKLQEVLASGAIGEIRGVTSEFSIDATGLVNRDPGHRMVNPELAGGALLDLGPYSYTQLALVLAPHGRTSYDKLPEISSSMVKTSTRVDASTTATLHFEQSDGRIVAGTMTSAIDRHTPPERCVLISGSLGYITIHSPANNPRSFTVKRYGDSHRFWTHETEHDATTYNFGMPGGIFGFAYEADEVARCMRDGKTESELLPLDETVYQMKIFDEIRRQNRLEYPAPIESFDVSSL</sequence>
<protein>
    <recommendedName>
        <fullName evidence="3">D-xylose 1-dehydrogenase (NADP(+), D-xylono-1,5-lactone-forming)</fullName>
        <ecNumber evidence="3">1.1.1.179</ecNumber>
    </recommendedName>
    <alternativeName>
        <fullName evidence="4">D-xylose-NADP dehydrogenase</fullName>
    </alternativeName>
</protein>
<evidence type="ECO:0000256" key="5">
    <source>
        <dbReference type="ARBA" id="ARBA00049233"/>
    </source>
</evidence>
<evidence type="ECO:0000256" key="1">
    <source>
        <dbReference type="ARBA" id="ARBA00010928"/>
    </source>
</evidence>
<evidence type="ECO:0000259" key="7">
    <source>
        <dbReference type="Pfam" id="PF22725"/>
    </source>
</evidence>
<proteinExistence type="inferred from homology"/>
<gene>
    <name evidence="8" type="ORF">BMF94_1021</name>
</gene>
<dbReference type="AlphaFoldDB" id="A0A2S5BGQ1"/>
<evidence type="ECO:0000256" key="2">
    <source>
        <dbReference type="ARBA" id="ARBA00023002"/>
    </source>
</evidence>
<evidence type="ECO:0000256" key="3">
    <source>
        <dbReference type="ARBA" id="ARBA00038984"/>
    </source>
</evidence>
<keyword evidence="9" id="KW-1185">Reference proteome</keyword>
<dbReference type="EC" id="1.1.1.179" evidence="3"/>
<comment type="catalytic activity">
    <reaction evidence="5">
        <text>D-xylose + NADP(+) = D-xylono-1,5-lactone + NADPH + H(+)</text>
        <dbReference type="Rhea" id="RHEA:22000"/>
        <dbReference type="ChEBI" id="CHEBI:15378"/>
        <dbReference type="ChEBI" id="CHEBI:15867"/>
        <dbReference type="ChEBI" id="CHEBI:53455"/>
        <dbReference type="ChEBI" id="CHEBI:57783"/>
        <dbReference type="ChEBI" id="CHEBI:58349"/>
        <dbReference type="EC" id="1.1.1.179"/>
    </reaction>
</comment>
<comment type="similarity">
    <text evidence="1">Belongs to the Gfo/Idh/MocA family.</text>
</comment>
<comment type="caution">
    <text evidence="8">The sequence shown here is derived from an EMBL/GenBank/DDBJ whole genome shotgun (WGS) entry which is preliminary data.</text>
</comment>
<dbReference type="SUPFAM" id="SSF55347">
    <property type="entry name" value="Glyceraldehyde-3-phosphate dehydrogenase-like, C-terminal domain"/>
    <property type="match status" value="1"/>
</dbReference>
<dbReference type="PANTHER" id="PTHR22604">
    <property type="entry name" value="OXIDOREDUCTASES"/>
    <property type="match status" value="1"/>
</dbReference>
<accession>A0A2S5BGQ1</accession>
<dbReference type="Pfam" id="PF01408">
    <property type="entry name" value="GFO_IDH_MocA"/>
    <property type="match status" value="1"/>
</dbReference>
<dbReference type="Gene3D" id="3.40.50.720">
    <property type="entry name" value="NAD(P)-binding Rossmann-like Domain"/>
    <property type="match status" value="1"/>
</dbReference>
<dbReference type="InterPro" id="IPR050984">
    <property type="entry name" value="Gfo/Idh/MocA_domain"/>
</dbReference>
<dbReference type="OrthoDB" id="2129491at2759"/>
<dbReference type="InterPro" id="IPR055170">
    <property type="entry name" value="GFO_IDH_MocA-like_dom"/>
</dbReference>
<evidence type="ECO:0000259" key="6">
    <source>
        <dbReference type="Pfam" id="PF01408"/>
    </source>
</evidence>
<dbReference type="PANTHER" id="PTHR22604:SF105">
    <property type="entry name" value="TRANS-1,2-DIHYDROBENZENE-1,2-DIOL DEHYDROGENASE"/>
    <property type="match status" value="1"/>
</dbReference>
<organism evidence="8 9">
    <name type="scientific">Rhodotorula taiwanensis</name>
    <dbReference type="NCBI Taxonomy" id="741276"/>
    <lineage>
        <taxon>Eukaryota</taxon>
        <taxon>Fungi</taxon>
        <taxon>Dikarya</taxon>
        <taxon>Basidiomycota</taxon>
        <taxon>Pucciniomycotina</taxon>
        <taxon>Microbotryomycetes</taxon>
        <taxon>Sporidiobolales</taxon>
        <taxon>Sporidiobolaceae</taxon>
        <taxon>Rhodotorula</taxon>
    </lineage>
</organism>
<dbReference type="GO" id="GO:0000166">
    <property type="term" value="F:nucleotide binding"/>
    <property type="evidence" value="ECO:0007669"/>
    <property type="project" value="InterPro"/>
</dbReference>
<evidence type="ECO:0000313" key="8">
    <source>
        <dbReference type="EMBL" id="POY75937.1"/>
    </source>
</evidence>
<feature type="domain" description="GFO/IDH/MocA-like oxidoreductase" evidence="7">
    <location>
        <begin position="152"/>
        <end position="284"/>
    </location>
</feature>
<keyword evidence="2" id="KW-0560">Oxidoreductase</keyword>
<evidence type="ECO:0000313" key="9">
    <source>
        <dbReference type="Proteomes" id="UP000237144"/>
    </source>
</evidence>
<dbReference type="STRING" id="741276.A0A2S5BGQ1"/>
<dbReference type="GO" id="GO:0047837">
    <property type="term" value="F:D-xylose 1-dehydrogenase (NADP+) activity"/>
    <property type="evidence" value="ECO:0007669"/>
    <property type="project" value="UniProtKB-EC"/>
</dbReference>
<dbReference type="Pfam" id="PF22725">
    <property type="entry name" value="GFO_IDH_MocA_C3"/>
    <property type="match status" value="1"/>
</dbReference>
<dbReference type="SUPFAM" id="SSF51735">
    <property type="entry name" value="NAD(P)-binding Rossmann-fold domains"/>
    <property type="match status" value="1"/>
</dbReference>
<reference evidence="8 9" key="1">
    <citation type="journal article" date="2018" name="Front. Microbiol.">
        <title>Prospects for Fungal Bioremediation of Acidic Radioactive Waste Sites: Characterization and Genome Sequence of Rhodotorula taiwanensis MD1149.</title>
        <authorList>
            <person name="Tkavc R."/>
            <person name="Matrosova V.Y."/>
            <person name="Grichenko O.E."/>
            <person name="Gostincar C."/>
            <person name="Volpe R.P."/>
            <person name="Klimenkova P."/>
            <person name="Gaidamakova E.K."/>
            <person name="Zhou C.E."/>
            <person name="Stewart B.J."/>
            <person name="Lyman M.G."/>
            <person name="Malfatti S.A."/>
            <person name="Rubinfeld B."/>
            <person name="Courtot M."/>
            <person name="Singh J."/>
            <person name="Dalgard C.L."/>
            <person name="Hamilton T."/>
            <person name="Frey K.G."/>
            <person name="Gunde-Cimerman N."/>
            <person name="Dugan L."/>
            <person name="Daly M.J."/>
        </authorList>
    </citation>
    <scope>NUCLEOTIDE SEQUENCE [LARGE SCALE GENOMIC DNA]</scope>
    <source>
        <strain evidence="8 9">MD1149</strain>
    </source>
</reference>
<evidence type="ECO:0000256" key="4">
    <source>
        <dbReference type="ARBA" id="ARBA00042988"/>
    </source>
</evidence>